<name>A7IWY2_PBCVN</name>
<accession>A7IWY2</accession>
<evidence type="ECO:0000313" key="3">
    <source>
        <dbReference type="Proteomes" id="UP000202419"/>
    </source>
</evidence>
<dbReference type="Proteomes" id="UP000202419">
    <property type="component" value="Segment"/>
</dbReference>
<feature type="region of interest" description="Disordered" evidence="1">
    <location>
        <begin position="178"/>
        <end position="199"/>
    </location>
</feature>
<dbReference type="OrthoDB" id="10532at10239"/>
<reference evidence="2 3" key="1">
    <citation type="journal article" date="2007" name="Virology">
        <title>Sequence and annotation of the 369-kb NY-2A and the 345-kb AR158 viruses that infect Chlorella NC64A.</title>
        <authorList>
            <person name="Fitzgerald L.A."/>
            <person name="Graves M.V."/>
            <person name="Li X."/>
            <person name="Feldblyum T."/>
            <person name="Nierman W.C."/>
            <person name="Van Etten J.L."/>
        </authorList>
    </citation>
    <scope>NUCLEOTIDE SEQUENCE [LARGE SCALE GENOMIC DNA]</scope>
    <source>
        <strain evidence="2 3">NY-2A</strain>
    </source>
</reference>
<evidence type="ECO:0000256" key="1">
    <source>
        <dbReference type="SAM" id="MobiDB-lite"/>
    </source>
</evidence>
<organism evidence="2 3">
    <name type="scientific">Paramecium bursaria Chlorella virus NY2A</name>
    <name type="common">PBCV-NY2A</name>
    <dbReference type="NCBI Taxonomy" id="46021"/>
    <lineage>
        <taxon>Viruses</taxon>
        <taxon>Varidnaviria</taxon>
        <taxon>Bamfordvirae</taxon>
        <taxon>Nucleocytoviricota</taxon>
        <taxon>Megaviricetes</taxon>
        <taxon>Algavirales</taxon>
        <taxon>Phycodnaviridae</taxon>
        <taxon>Chlorovirus</taxon>
        <taxon>Chlorovirus americanus</taxon>
    </lineage>
</organism>
<dbReference type="Gene3D" id="3.90.79.10">
    <property type="entry name" value="Nucleoside Triphosphate Pyrophosphohydrolase"/>
    <property type="match status" value="1"/>
</dbReference>
<dbReference type="RefSeq" id="YP_001497653.1">
    <property type="nucleotide sequence ID" value="NC_009898.1"/>
</dbReference>
<sequence>MNSSAGILPISRNDEGEIVFLLGKDARDNVFSDFGGKSERIDNGNPVNTATREFYEETLGCICNNPHDIRFRVENMSVMLMGETKNKHKYRMFVMEVPFMKHINSQFKKVMNFMRYKNIGTNLIEKSELVWVTFDDLLRIPKRQVFEDTLVSNYSMLRRMIVEDWKTICIERTKSLTSSPESKYIPPSRYRKLSPDNSS</sequence>
<dbReference type="InterPro" id="IPR015797">
    <property type="entry name" value="NUDIX_hydrolase-like_dom_sf"/>
</dbReference>
<organismHost>
    <name type="scientific">Chlorella</name>
    <dbReference type="NCBI Taxonomy" id="3071"/>
</organismHost>
<dbReference type="SUPFAM" id="SSF55811">
    <property type="entry name" value="Nudix"/>
    <property type="match status" value="1"/>
</dbReference>
<dbReference type="KEGG" id="vg:5659029"/>
<keyword evidence="3" id="KW-1185">Reference proteome</keyword>
<dbReference type="GeneID" id="5659029"/>
<protein>
    <submittedName>
        <fullName evidence="2">Uncharacterized protein B457L</fullName>
    </submittedName>
</protein>
<evidence type="ECO:0000313" key="2">
    <source>
        <dbReference type="EMBL" id="ABT14856.1"/>
    </source>
</evidence>
<gene>
    <name evidence="2" type="primary">B457L</name>
    <name evidence="2" type="ORF">NY2A_B457L</name>
</gene>
<dbReference type="EMBL" id="DQ491002">
    <property type="protein sequence ID" value="ABT14856.1"/>
    <property type="molecule type" value="Genomic_DNA"/>
</dbReference>
<proteinExistence type="predicted"/>